<accession>A0A4S2D6K5</accession>
<comment type="caution">
    <text evidence="1">The sequence shown here is derived from an EMBL/GenBank/DDBJ whole genome shotgun (WGS) entry which is preliminary data.</text>
</comment>
<sequence>MRTLALLEGGCALCGHVFAHPALGDHAYGEALLCSADGHHVVVASAFDPVPQRVAALLPAGADARFWPVLAALADPIGGQPLVHGLRCPQCGGAQLRYHDGHRRGTQTVANAGFVAATALTDLDLQAAIEHHLAA</sequence>
<evidence type="ECO:0000313" key="1">
    <source>
        <dbReference type="EMBL" id="TGY37287.1"/>
    </source>
</evidence>
<protein>
    <submittedName>
        <fullName evidence="1">Uncharacterized protein</fullName>
    </submittedName>
</protein>
<dbReference type="AlphaFoldDB" id="A0A4S2D6K5"/>
<name>A0A4S2D6K5_STEMA</name>
<evidence type="ECO:0000313" key="2">
    <source>
        <dbReference type="Proteomes" id="UP000306631"/>
    </source>
</evidence>
<dbReference type="Proteomes" id="UP000306631">
    <property type="component" value="Unassembled WGS sequence"/>
</dbReference>
<dbReference type="EMBL" id="SRYW01000001">
    <property type="protein sequence ID" value="TGY37287.1"/>
    <property type="molecule type" value="Genomic_DNA"/>
</dbReference>
<organism evidence="1 2">
    <name type="scientific">Stenotrophomonas maltophilia</name>
    <name type="common">Pseudomonas maltophilia</name>
    <name type="synonym">Xanthomonas maltophilia</name>
    <dbReference type="NCBI Taxonomy" id="40324"/>
    <lineage>
        <taxon>Bacteria</taxon>
        <taxon>Pseudomonadati</taxon>
        <taxon>Pseudomonadota</taxon>
        <taxon>Gammaproteobacteria</taxon>
        <taxon>Lysobacterales</taxon>
        <taxon>Lysobacteraceae</taxon>
        <taxon>Stenotrophomonas</taxon>
        <taxon>Stenotrophomonas maltophilia group</taxon>
    </lineage>
</organism>
<dbReference type="OrthoDB" id="6058670at2"/>
<reference evidence="1 2" key="1">
    <citation type="submission" date="2019-04" db="EMBL/GenBank/DDBJ databases">
        <title>Microbes associate with the intestines of laboratory mice.</title>
        <authorList>
            <person name="Navarre W."/>
            <person name="Wong E."/>
            <person name="Huang K."/>
            <person name="Tropini C."/>
            <person name="Ng K."/>
            <person name="Yu B."/>
        </authorList>
    </citation>
    <scope>NUCLEOTIDE SEQUENCE [LARGE SCALE GENOMIC DNA]</scope>
    <source>
        <strain evidence="1 2">NM62_B4-13</strain>
    </source>
</reference>
<gene>
    <name evidence="1" type="ORF">E5352_01620</name>
</gene>
<dbReference type="RefSeq" id="WP_136003101.1">
    <property type="nucleotide sequence ID" value="NZ_SRYW01000001.1"/>
</dbReference>
<proteinExistence type="predicted"/>